<evidence type="ECO:0000256" key="3">
    <source>
        <dbReference type="ARBA" id="ARBA00022989"/>
    </source>
</evidence>
<feature type="transmembrane region" description="Helical" evidence="5">
    <location>
        <begin position="784"/>
        <end position="809"/>
    </location>
</feature>
<keyword evidence="4 5" id="KW-0472">Membrane</keyword>
<reference evidence="7" key="1">
    <citation type="journal article" date="2017" name="bioRxiv">
        <title>Comparative analysis of the genomes of Stylophora pistillata and Acropora digitifera provides evidence for extensive differences between species of corals.</title>
        <authorList>
            <person name="Voolstra C.R."/>
            <person name="Li Y."/>
            <person name="Liew Y.J."/>
            <person name="Baumgarten S."/>
            <person name="Zoccola D."/>
            <person name="Flot J.-F."/>
            <person name="Tambutte S."/>
            <person name="Allemand D."/>
            <person name="Aranda M."/>
        </authorList>
    </citation>
    <scope>NUCLEOTIDE SEQUENCE [LARGE SCALE GENOMIC DNA]</scope>
</reference>
<dbReference type="PANTHER" id="PTHR12011">
    <property type="entry name" value="ADHESION G-PROTEIN COUPLED RECEPTOR"/>
    <property type="match status" value="1"/>
</dbReference>
<keyword evidence="7" id="KW-1185">Reference proteome</keyword>
<dbReference type="Pfam" id="PF00002">
    <property type="entry name" value="7tm_2"/>
    <property type="match status" value="1"/>
</dbReference>
<accession>A0A2B4RRB8</accession>
<keyword evidence="3 5" id="KW-1133">Transmembrane helix</keyword>
<dbReference type="GO" id="GO:0005886">
    <property type="term" value="C:plasma membrane"/>
    <property type="evidence" value="ECO:0007669"/>
    <property type="project" value="TreeGrafter"/>
</dbReference>
<dbReference type="GO" id="GO:0004930">
    <property type="term" value="F:G protein-coupled receptor activity"/>
    <property type="evidence" value="ECO:0007669"/>
    <property type="project" value="InterPro"/>
</dbReference>
<dbReference type="OrthoDB" id="5945105at2759"/>
<dbReference type="InterPro" id="IPR000203">
    <property type="entry name" value="GPS"/>
</dbReference>
<dbReference type="SMART" id="SM00303">
    <property type="entry name" value="GPS"/>
    <property type="match status" value="2"/>
</dbReference>
<protein>
    <submittedName>
        <fullName evidence="6">Latrophilin-like protein 1</fullName>
    </submittedName>
</protein>
<gene>
    <name evidence="6" type="primary">lat-1</name>
    <name evidence="6" type="ORF">AWC38_SpisGene16750</name>
</gene>
<dbReference type="Pfam" id="PF01825">
    <property type="entry name" value="GPS"/>
    <property type="match status" value="2"/>
</dbReference>
<dbReference type="PANTHER" id="PTHR12011:SF347">
    <property type="entry name" value="FI21270P1-RELATED"/>
    <property type="match status" value="1"/>
</dbReference>
<evidence type="ECO:0000256" key="5">
    <source>
        <dbReference type="SAM" id="Phobius"/>
    </source>
</evidence>
<feature type="transmembrane region" description="Helical" evidence="5">
    <location>
        <begin position="364"/>
        <end position="384"/>
    </location>
</feature>
<evidence type="ECO:0000256" key="4">
    <source>
        <dbReference type="ARBA" id="ARBA00023136"/>
    </source>
</evidence>
<dbReference type="InterPro" id="IPR046338">
    <property type="entry name" value="GAIN_dom_sf"/>
</dbReference>
<evidence type="ECO:0000313" key="7">
    <source>
        <dbReference type="Proteomes" id="UP000225706"/>
    </source>
</evidence>
<proteinExistence type="predicted"/>
<sequence>MMLYDLNSIANKDFQYLVINSIIGSIESWKVKDIVELLQSSFVIGSALHALETASPESLGKILVKISMTILEKIADSVLAVTAADEKPISITAGHLSMMLRRYTLDSLSGLETRAGKGRVILPPESHLSVSGVSKTSFVDVQVVTKERVDTDVLSLKLKDDKNEQIKISNLSDDIIIVTPLKHQQNFKEKQWYFRRSDDLRSHVINVKYENTLLMLDMKPQNPTLHMFAFVRQRFGQRPTVQDHDLNATISHNEKEKRSCSGGRRRKRSCIELKDPPFTPQVYDSTTDQNHTLKVSSGSCVYWSEKLEMRLASGCQILVATDGFINCGCNHLTSFGGCVLVKPNPIDLDKVLQQFQRLSETGNITLIVAISVELLCYITVLVIVMKADKEDARNVSLECVVIVLPMLLKSCQKVAFGSANTNSTYMTERNDDDEMLPVVGNTPVINTSVDMECSEGNCKPQHCKADICDLKCSGGGCKIQRCESQVKNCTMHQGCSRNECEQTCQAAQKCEMNCNGGGCKIQKCENQAKECKMHLGCSRQDCEQTCKAETCDMECSGGGCTKQICEIGKVCNMHCNAVNCTQTCKAKACSMTRTWPISSQDKLVCSGNGECCGRVMSSYDRPSLSTRIFHTCPNGESCTCSKYVNSLYSTQKLSTSNVVTSAGIPLFATKTSTGHGTRGYSEYNKYISSGGFSGRGCYVIPSESNSEDTVCSCDHLTHFAVLVDYNGSPGLTEEDETILEIITYVGLSLSILGMLLTIILYSFLTDIWQPLSQIRVSLSVALGAGQIIFLAGIDATENMGILIFVLHCVRNSQIRERLKRKMSLICPSAADHGNSVKNSSQVNPSAVGNAWAVEMQSFRE</sequence>
<keyword evidence="2 5" id="KW-0812">Transmembrane</keyword>
<feature type="transmembrane region" description="Helical" evidence="5">
    <location>
        <begin position="741"/>
        <end position="764"/>
    </location>
</feature>
<comment type="caution">
    <text evidence="6">The sequence shown here is derived from an EMBL/GenBank/DDBJ whole genome shotgun (WGS) entry which is preliminary data.</text>
</comment>
<comment type="subcellular location">
    <subcellularLocation>
        <location evidence="1">Membrane</location>
        <topology evidence="1">Multi-pass membrane protein</topology>
    </subcellularLocation>
</comment>
<organism evidence="6 7">
    <name type="scientific">Stylophora pistillata</name>
    <name type="common">Smooth cauliflower coral</name>
    <dbReference type="NCBI Taxonomy" id="50429"/>
    <lineage>
        <taxon>Eukaryota</taxon>
        <taxon>Metazoa</taxon>
        <taxon>Cnidaria</taxon>
        <taxon>Anthozoa</taxon>
        <taxon>Hexacorallia</taxon>
        <taxon>Scleractinia</taxon>
        <taxon>Astrocoeniina</taxon>
        <taxon>Pocilloporidae</taxon>
        <taxon>Stylophora</taxon>
    </lineage>
</organism>
<dbReference type="AlphaFoldDB" id="A0A2B4RRB8"/>
<evidence type="ECO:0000256" key="2">
    <source>
        <dbReference type="ARBA" id="ARBA00022692"/>
    </source>
</evidence>
<dbReference type="Gene3D" id="1.20.1070.10">
    <property type="entry name" value="Rhodopsin 7-helix transmembrane proteins"/>
    <property type="match status" value="1"/>
</dbReference>
<dbReference type="EMBL" id="LSMT01000388">
    <property type="protein sequence ID" value="PFX18868.1"/>
    <property type="molecule type" value="Genomic_DNA"/>
</dbReference>
<dbReference type="Gene3D" id="2.60.220.50">
    <property type="match status" value="2"/>
</dbReference>
<evidence type="ECO:0000256" key="1">
    <source>
        <dbReference type="ARBA" id="ARBA00004141"/>
    </source>
</evidence>
<evidence type="ECO:0000313" key="6">
    <source>
        <dbReference type="EMBL" id="PFX18868.1"/>
    </source>
</evidence>
<name>A0A2B4RRB8_STYPI</name>
<dbReference type="InterPro" id="IPR000832">
    <property type="entry name" value="GPCR_2_secretin-like"/>
</dbReference>
<dbReference type="Proteomes" id="UP000225706">
    <property type="component" value="Unassembled WGS sequence"/>
</dbReference>